<dbReference type="InterPro" id="IPR023827">
    <property type="entry name" value="Peptidase_S8_Asp-AS"/>
</dbReference>
<feature type="compositionally biased region" description="Gly residues" evidence="8">
    <location>
        <begin position="607"/>
        <end position="633"/>
    </location>
</feature>
<dbReference type="GO" id="GO:0004252">
    <property type="term" value="F:serine-type endopeptidase activity"/>
    <property type="evidence" value="ECO:0007669"/>
    <property type="project" value="UniProtKB-UniRule"/>
</dbReference>
<dbReference type="KEGG" id="adg:Adeg_0514"/>
<dbReference type="InterPro" id="IPR022398">
    <property type="entry name" value="Peptidase_S8_His-AS"/>
</dbReference>
<dbReference type="InterPro" id="IPR054399">
    <property type="entry name" value="Fervidolysin-like_N_prodom"/>
</dbReference>
<comment type="similarity">
    <text evidence="1 6 7">Belongs to the peptidase S8 family.</text>
</comment>
<evidence type="ECO:0000256" key="2">
    <source>
        <dbReference type="ARBA" id="ARBA00022670"/>
    </source>
</evidence>
<dbReference type="PROSITE" id="PS00137">
    <property type="entry name" value="SUBTILASE_HIS"/>
    <property type="match status" value="1"/>
</dbReference>
<dbReference type="PROSITE" id="PS51272">
    <property type="entry name" value="SLH"/>
    <property type="match status" value="3"/>
</dbReference>
<name>C9RBN7_AMMDK</name>
<feature type="active site" description="Charge relay system" evidence="6">
    <location>
        <position position="97"/>
    </location>
</feature>
<dbReference type="InterPro" id="IPR034204">
    <property type="entry name" value="PfSUB1-like_cat_dom"/>
</dbReference>
<dbReference type="HOGENOM" id="CLU_294530_0_0_9"/>
<evidence type="ECO:0000256" key="8">
    <source>
        <dbReference type="SAM" id="MobiDB-lite"/>
    </source>
</evidence>
<dbReference type="PANTHER" id="PTHR43399">
    <property type="entry name" value="SUBTILISIN-RELATED"/>
    <property type="match status" value="1"/>
</dbReference>
<evidence type="ECO:0000259" key="9">
    <source>
        <dbReference type="PROSITE" id="PS51272"/>
    </source>
</evidence>
<dbReference type="eggNOG" id="COG1404">
    <property type="taxonomic scope" value="Bacteria"/>
</dbReference>
<sequence>MTSELATKHTRLGLKMARQLPHGAALLKTGADVRQAVAELMSDPRVEYAQPNYIYRIRAISIDPLANWGITNAVYGVQAESAWQYTQGNGIIVAVLDTGVDYNHPDLKDNMWHDPQTGTPGYDFVNNDPYPVDDNGHGTHVAGIIAAELNGQGGVGVAPQAKIMAVKVMNADGWGTSAQIVQGINYAAGHGARIINMSFGCTGCEPDYLEYEAIKSHPDVLFVAAAGNEASNNDQVLTDPASFTVDWAVYNLAALPNVIAVAALADPSRSPGNLASFSNYGPKSVALAAPGEDILSTVPSPPPGGGVALAVYSPSSGYKVMFWGFGAEDLATPEAVYDSIVRVVYNFFGITPADTQTKPLLVVDDDQSESGYFPDVSLFYRNTLSTAGYVYTFYTVPSGADGPAVDATVYSGVIWFTGYAWCSNPNSADPNNPSTWVPNLTANDQNNLTQYLTGGGKLFLCGRYAGYGIENTPFYHNYLGAQFINWWEGPSVVAGVYDPYTGTSYLLNPYNRRASVLAPAIPYARVVLTYQPYEAWSGTSMAAPFVSGAAALALSLRGDLSPGQLINILRSQVTPLPGLSGKVASGGTLNAYNVVNYVRSLPAPGGGTGGSSGAGGGGGGGGSGGGGGGGGGAPAKKEEMPPGVAELVATGDKQQLSLPEGKASLEIPAGALPPGTKLVVRIAAEAPENLPAGLLAAGPVINIESDAQPARPVKVALAFDPAKLGNLSPFYCLAFRQEADGSWRPVGGRLDFANSRVVVELEHFSSYAVLAVRKEFPDVAGHWAAKDIAVLAARGVVGGYPDGTFRPDKAITRAELAAMICRLLGLEAETPPHFSDVPPGAWYAKAVAAVSQKGLMVGDGDRFRPEDTLTREELAAVALRLAGILQRQMTPNFRDAEEISPWARQAVATAAAAGLVYGVGEGKFAPQQEVTRAQMAAILYRVAQRLGLWVETVTLKGQLTWSTIEKPHWELVAGQDIYVLLPDQADTLTAQALRESEGKEVTVKGYLESGPNIYMRGKLLRLISIEPAQ</sequence>
<evidence type="ECO:0000256" key="4">
    <source>
        <dbReference type="ARBA" id="ARBA00022801"/>
    </source>
</evidence>
<keyword evidence="4 6" id="KW-0378">Hydrolase</keyword>
<dbReference type="OrthoDB" id="9798386at2"/>
<evidence type="ECO:0000313" key="11">
    <source>
        <dbReference type="Proteomes" id="UP000002620"/>
    </source>
</evidence>
<evidence type="ECO:0000256" key="6">
    <source>
        <dbReference type="PROSITE-ProRule" id="PRU01240"/>
    </source>
</evidence>
<dbReference type="SUPFAM" id="SSF52743">
    <property type="entry name" value="Subtilisin-like"/>
    <property type="match status" value="2"/>
</dbReference>
<dbReference type="InterPro" id="IPR051048">
    <property type="entry name" value="Peptidase_S8/S53_subtilisin"/>
</dbReference>
<evidence type="ECO:0000256" key="5">
    <source>
        <dbReference type="ARBA" id="ARBA00022825"/>
    </source>
</evidence>
<gene>
    <name evidence="10" type="ordered locus">Adeg_0514</name>
</gene>
<keyword evidence="2 6" id="KW-0645">Protease</keyword>
<dbReference type="Gene3D" id="2.60.220.30">
    <property type="match status" value="1"/>
</dbReference>
<dbReference type="PROSITE" id="PS00138">
    <property type="entry name" value="SUBTILASE_SER"/>
    <property type="match status" value="1"/>
</dbReference>
<dbReference type="Pfam" id="PF00082">
    <property type="entry name" value="Peptidase_S8"/>
    <property type="match status" value="2"/>
</dbReference>
<dbReference type="Proteomes" id="UP000002620">
    <property type="component" value="Chromosome"/>
</dbReference>
<feature type="domain" description="SLH" evidence="9">
    <location>
        <begin position="835"/>
        <end position="889"/>
    </location>
</feature>
<dbReference type="PRINTS" id="PR00723">
    <property type="entry name" value="SUBTILISIN"/>
</dbReference>
<keyword evidence="5 6" id="KW-0720">Serine protease</keyword>
<keyword evidence="11" id="KW-1185">Reference proteome</keyword>
<dbReference type="AlphaFoldDB" id="C9RBN7"/>
<dbReference type="GO" id="GO:0006508">
    <property type="term" value="P:proteolysis"/>
    <property type="evidence" value="ECO:0007669"/>
    <property type="project" value="UniProtKB-KW"/>
</dbReference>
<feature type="domain" description="SLH" evidence="9">
    <location>
        <begin position="890"/>
        <end position="953"/>
    </location>
</feature>
<feature type="region of interest" description="Disordered" evidence="8">
    <location>
        <begin position="607"/>
        <end position="641"/>
    </location>
</feature>
<proteinExistence type="inferred from homology"/>
<dbReference type="STRING" id="429009.Adeg_0514"/>
<keyword evidence="3" id="KW-0677">Repeat</keyword>
<dbReference type="InterPro" id="IPR023828">
    <property type="entry name" value="Peptidase_S8_Ser-AS"/>
</dbReference>
<feature type="active site" description="Charge relay system" evidence="6">
    <location>
        <position position="540"/>
    </location>
</feature>
<dbReference type="Pfam" id="PF22148">
    <property type="entry name" value="Fervidolysin_NPro-like"/>
    <property type="match status" value="1"/>
</dbReference>
<dbReference type="Pfam" id="PF00395">
    <property type="entry name" value="SLH"/>
    <property type="match status" value="3"/>
</dbReference>
<accession>C9RBN7</accession>
<dbReference type="EMBL" id="CP001785">
    <property type="protein sequence ID" value="ACX51664.1"/>
    <property type="molecule type" value="Genomic_DNA"/>
</dbReference>
<protein>
    <submittedName>
        <fullName evidence="10">Peptidase S8 and S53 subtilisin kexin sedolisin</fullName>
    </submittedName>
</protein>
<dbReference type="PROSITE" id="PS00136">
    <property type="entry name" value="SUBTILASE_ASP"/>
    <property type="match status" value="1"/>
</dbReference>
<dbReference type="RefSeq" id="WP_015738542.1">
    <property type="nucleotide sequence ID" value="NC_013385.1"/>
</dbReference>
<feature type="active site" description="Charge relay system" evidence="6">
    <location>
        <position position="137"/>
    </location>
</feature>
<dbReference type="InterPro" id="IPR015500">
    <property type="entry name" value="Peptidase_S8_subtilisin-rel"/>
</dbReference>
<feature type="domain" description="SLH" evidence="9">
    <location>
        <begin position="771"/>
        <end position="834"/>
    </location>
</feature>
<evidence type="ECO:0000256" key="7">
    <source>
        <dbReference type="RuleBase" id="RU003355"/>
    </source>
</evidence>
<reference evidence="10 11" key="1">
    <citation type="submission" date="2009-10" db="EMBL/GenBank/DDBJ databases">
        <title>Complete sequence of chromosome of Ammonifex degensii KC4.</title>
        <authorList>
            <consortium name="US DOE Joint Genome Institute"/>
            <person name="Kerfeld C."/>
            <person name="Goodner B."/>
            <person name="Huber H."/>
            <person name="Stetter K."/>
            <person name="Lucas S."/>
            <person name="Copeland A."/>
            <person name="Lapidus A."/>
            <person name="Glavina del Rio T."/>
            <person name="Dalin E."/>
            <person name="Tice H."/>
            <person name="Bruce D."/>
            <person name="Goodwin L."/>
            <person name="Pitluck S."/>
            <person name="Saunders E."/>
            <person name="Brettin T."/>
            <person name="Detter J.C."/>
            <person name="Han C."/>
            <person name="Larimer F."/>
            <person name="Land M."/>
            <person name="Hauser L."/>
            <person name="Kyrpides N."/>
            <person name="Ovchinnikova G."/>
            <person name="Richardson P."/>
        </authorList>
    </citation>
    <scope>NUCLEOTIDE SEQUENCE [LARGE SCALE GENOMIC DNA]</scope>
    <source>
        <strain evidence="11">DSM 10501 / KC4</strain>
    </source>
</reference>
<dbReference type="InterPro" id="IPR036852">
    <property type="entry name" value="Peptidase_S8/S53_dom_sf"/>
</dbReference>
<evidence type="ECO:0000256" key="3">
    <source>
        <dbReference type="ARBA" id="ARBA00022737"/>
    </source>
</evidence>
<dbReference type="CDD" id="cd07473">
    <property type="entry name" value="Peptidases_S8_Subtilisin_like"/>
    <property type="match status" value="1"/>
</dbReference>
<evidence type="ECO:0000256" key="1">
    <source>
        <dbReference type="ARBA" id="ARBA00011073"/>
    </source>
</evidence>
<evidence type="ECO:0000313" key="10">
    <source>
        <dbReference type="EMBL" id="ACX51664.1"/>
    </source>
</evidence>
<dbReference type="InterPro" id="IPR001119">
    <property type="entry name" value="SLH_dom"/>
</dbReference>
<dbReference type="Gene3D" id="3.40.50.200">
    <property type="entry name" value="Peptidase S8/S53 domain"/>
    <property type="match status" value="2"/>
</dbReference>
<organism evidence="10 11">
    <name type="scientific">Ammonifex degensii (strain DSM 10501 / KC4)</name>
    <dbReference type="NCBI Taxonomy" id="429009"/>
    <lineage>
        <taxon>Bacteria</taxon>
        <taxon>Bacillati</taxon>
        <taxon>Bacillota</taxon>
        <taxon>Clostridia</taxon>
        <taxon>Thermoanaerobacterales</taxon>
        <taxon>Thermoanaerobacteraceae</taxon>
        <taxon>Ammonifex</taxon>
    </lineage>
</organism>
<dbReference type="InterPro" id="IPR000209">
    <property type="entry name" value="Peptidase_S8/S53_dom"/>
</dbReference>
<dbReference type="PROSITE" id="PS51892">
    <property type="entry name" value="SUBTILASE"/>
    <property type="match status" value="1"/>
</dbReference>
<dbReference type="PANTHER" id="PTHR43399:SF4">
    <property type="entry name" value="CELL WALL-ASSOCIATED PROTEASE"/>
    <property type="match status" value="1"/>
</dbReference>